<dbReference type="EMBL" id="JADGMS010000010">
    <property type="protein sequence ID" value="KAF9674431.1"/>
    <property type="molecule type" value="Genomic_DNA"/>
</dbReference>
<evidence type="ECO:0000256" key="1">
    <source>
        <dbReference type="SAM" id="MobiDB-lite"/>
    </source>
</evidence>
<organism evidence="2 3">
    <name type="scientific">Salix dunnii</name>
    <dbReference type="NCBI Taxonomy" id="1413687"/>
    <lineage>
        <taxon>Eukaryota</taxon>
        <taxon>Viridiplantae</taxon>
        <taxon>Streptophyta</taxon>
        <taxon>Embryophyta</taxon>
        <taxon>Tracheophyta</taxon>
        <taxon>Spermatophyta</taxon>
        <taxon>Magnoliopsida</taxon>
        <taxon>eudicotyledons</taxon>
        <taxon>Gunneridae</taxon>
        <taxon>Pentapetalae</taxon>
        <taxon>rosids</taxon>
        <taxon>fabids</taxon>
        <taxon>Malpighiales</taxon>
        <taxon>Salicaceae</taxon>
        <taxon>Saliceae</taxon>
        <taxon>Salix</taxon>
    </lineage>
</organism>
<dbReference type="AlphaFoldDB" id="A0A835JSR1"/>
<name>A0A835JSR1_9ROSI</name>
<dbReference type="Proteomes" id="UP000657918">
    <property type="component" value="Unassembled WGS sequence"/>
</dbReference>
<sequence length="66" mass="7201">MVPNETGHRRRLGEIKMVLRRIAPAPCIVRQGIVWRAEVGGSDNNGARQAPFGVTHTPNLIARSTA</sequence>
<comment type="caution">
    <text evidence="2">The sequence shown here is derived from an EMBL/GenBank/DDBJ whole genome shotgun (WGS) entry which is preliminary data.</text>
</comment>
<protein>
    <submittedName>
        <fullName evidence="2">Uncharacterized protein</fullName>
    </submittedName>
</protein>
<accession>A0A835JSR1</accession>
<gene>
    <name evidence="2" type="ORF">SADUNF_Sadunf10G0126500</name>
</gene>
<reference evidence="2 3" key="1">
    <citation type="submission" date="2020-10" db="EMBL/GenBank/DDBJ databases">
        <title>Plant Genome Project.</title>
        <authorList>
            <person name="Zhang R.-G."/>
        </authorList>
    </citation>
    <scope>NUCLEOTIDE SEQUENCE [LARGE SCALE GENOMIC DNA]</scope>
    <source>
        <strain evidence="2">FAFU-HL-1</strain>
        <tissue evidence="2">Leaf</tissue>
    </source>
</reference>
<proteinExistence type="predicted"/>
<evidence type="ECO:0000313" key="3">
    <source>
        <dbReference type="Proteomes" id="UP000657918"/>
    </source>
</evidence>
<feature type="region of interest" description="Disordered" evidence="1">
    <location>
        <begin position="44"/>
        <end position="66"/>
    </location>
</feature>
<feature type="compositionally biased region" description="Polar residues" evidence="1">
    <location>
        <begin position="56"/>
        <end position="66"/>
    </location>
</feature>
<keyword evidence="3" id="KW-1185">Reference proteome</keyword>
<evidence type="ECO:0000313" key="2">
    <source>
        <dbReference type="EMBL" id="KAF9674431.1"/>
    </source>
</evidence>